<name>A0AA48IER3_9TREE</name>
<dbReference type="GeneID" id="85492489"/>
<dbReference type="KEGG" id="ccac:CcaHIS019_0113360"/>
<evidence type="ECO:0000256" key="1">
    <source>
        <dbReference type="SAM" id="MobiDB-lite"/>
    </source>
</evidence>
<feature type="region of interest" description="Disordered" evidence="1">
    <location>
        <begin position="1"/>
        <end position="25"/>
    </location>
</feature>
<dbReference type="RefSeq" id="XP_060453884.1">
    <property type="nucleotide sequence ID" value="XM_060596941.1"/>
</dbReference>
<reference evidence="2" key="1">
    <citation type="journal article" date="2023" name="BMC Genomics">
        <title>Chromosome-level genome assemblies of Cutaneotrichosporon spp. (Trichosporonales, Basidiomycota) reveal imbalanced evolution between nucleotide sequences and chromosome synteny.</title>
        <authorList>
            <person name="Kobayashi Y."/>
            <person name="Kayamori A."/>
            <person name="Aoki K."/>
            <person name="Shiwa Y."/>
            <person name="Matsutani M."/>
            <person name="Fujita N."/>
            <person name="Sugita T."/>
            <person name="Iwasaki W."/>
            <person name="Tanaka N."/>
            <person name="Takashima M."/>
        </authorList>
    </citation>
    <scope>NUCLEOTIDE SEQUENCE</scope>
    <source>
        <strain evidence="2">HIS019</strain>
    </source>
</reference>
<evidence type="ECO:0000313" key="2">
    <source>
        <dbReference type="EMBL" id="BEI88618.1"/>
    </source>
</evidence>
<sequence length="433" mass="46428">MFELPPKRKRGRSPGAEVRPRGAHKRGKRIVSLLATLQRGDEPEGDPQAASLLGVPGLTRQALDACVAAFFGSTRHTVRVSQPADLFARRVRVMLYETAGLEVPKDLMGIEAAGEFLALAISALGAPASPYPQLEGALRERCLELATDAEYLANAGLDAVEAANLIAEGPYPIGISHLCESNPLVLDPLGLGYPVELAVYHNVHIQPVGGDHVRREAVFWSVWAGDALRSTCVGIQAAMADTDLDVLAKGTNFDLARLRAADNPEMMTLPATMAMLAARNLLYVVCWAAAKCDAIQHPRNLASRMVDEVEAAAMRGAQYMVSLAHTIVESKLPVPVVVSSRLVSVVVFLVHRVLENTQKGRPERNLEPVGNADALINAIEGMECYADTASVAVALRDALARAEGPDAQPALVPDLVTMLLQHNIQTPFSALEI</sequence>
<proteinExistence type="predicted"/>
<keyword evidence="3" id="KW-1185">Reference proteome</keyword>
<dbReference type="AlphaFoldDB" id="A0AA48IER3"/>
<protein>
    <submittedName>
        <fullName evidence="2">Uncharacterized protein</fullName>
    </submittedName>
</protein>
<gene>
    <name evidence="2" type="ORF">CcaverHIS019_0113360</name>
</gene>
<dbReference type="Proteomes" id="UP001233271">
    <property type="component" value="Chromosome 1"/>
</dbReference>
<evidence type="ECO:0000313" key="3">
    <source>
        <dbReference type="Proteomes" id="UP001233271"/>
    </source>
</evidence>
<accession>A0AA48IER3</accession>
<dbReference type="EMBL" id="AP028212">
    <property type="protein sequence ID" value="BEI88618.1"/>
    <property type="molecule type" value="Genomic_DNA"/>
</dbReference>
<organism evidence="2 3">
    <name type="scientific">Cutaneotrichosporon cavernicola</name>
    <dbReference type="NCBI Taxonomy" id="279322"/>
    <lineage>
        <taxon>Eukaryota</taxon>
        <taxon>Fungi</taxon>
        <taxon>Dikarya</taxon>
        <taxon>Basidiomycota</taxon>
        <taxon>Agaricomycotina</taxon>
        <taxon>Tremellomycetes</taxon>
        <taxon>Trichosporonales</taxon>
        <taxon>Trichosporonaceae</taxon>
        <taxon>Cutaneotrichosporon</taxon>
    </lineage>
</organism>